<evidence type="ECO:0000313" key="2">
    <source>
        <dbReference type="EMBL" id="KQK18676.1"/>
    </source>
</evidence>
<dbReference type="AlphaFoldDB" id="A0A0Q3K2X8"/>
<gene>
    <name evidence="2" type="ORF">BRADI_1g44005v3</name>
</gene>
<accession>A0A0Q3K2X8</accession>
<dbReference type="EnsemblPlants" id="KQK18676">
    <property type="protein sequence ID" value="KQK18676"/>
    <property type="gene ID" value="BRADI_1g44005v3"/>
</dbReference>
<name>A0A0Q3K2X8_BRADI</name>
<reference evidence="2 3" key="1">
    <citation type="journal article" date="2010" name="Nature">
        <title>Genome sequencing and analysis of the model grass Brachypodium distachyon.</title>
        <authorList>
            <consortium name="International Brachypodium Initiative"/>
        </authorList>
    </citation>
    <scope>NUCLEOTIDE SEQUENCE [LARGE SCALE GENOMIC DNA]</scope>
    <source>
        <strain evidence="2 3">Bd21</strain>
    </source>
</reference>
<evidence type="ECO:0000313" key="3">
    <source>
        <dbReference type="EnsemblPlants" id="KQK18676"/>
    </source>
</evidence>
<proteinExistence type="predicted"/>
<evidence type="ECO:0000256" key="1">
    <source>
        <dbReference type="SAM" id="MobiDB-lite"/>
    </source>
</evidence>
<feature type="region of interest" description="Disordered" evidence="1">
    <location>
        <begin position="1"/>
        <end position="50"/>
    </location>
</feature>
<evidence type="ECO:0000313" key="4">
    <source>
        <dbReference type="Proteomes" id="UP000008810"/>
    </source>
</evidence>
<keyword evidence="4" id="KW-1185">Reference proteome</keyword>
<dbReference type="EMBL" id="CM000880">
    <property type="protein sequence ID" value="KQK18676.1"/>
    <property type="molecule type" value="Genomic_DNA"/>
</dbReference>
<dbReference type="Gramene" id="KQK18676">
    <property type="protein sequence ID" value="KQK18676"/>
    <property type="gene ID" value="BRADI_1g44005v3"/>
</dbReference>
<organism evidence="2">
    <name type="scientific">Brachypodium distachyon</name>
    <name type="common">Purple false brome</name>
    <name type="synonym">Trachynia distachya</name>
    <dbReference type="NCBI Taxonomy" id="15368"/>
    <lineage>
        <taxon>Eukaryota</taxon>
        <taxon>Viridiplantae</taxon>
        <taxon>Streptophyta</taxon>
        <taxon>Embryophyta</taxon>
        <taxon>Tracheophyta</taxon>
        <taxon>Spermatophyta</taxon>
        <taxon>Magnoliopsida</taxon>
        <taxon>Liliopsida</taxon>
        <taxon>Poales</taxon>
        <taxon>Poaceae</taxon>
        <taxon>BOP clade</taxon>
        <taxon>Pooideae</taxon>
        <taxon>Stipodae</taxon>
        <taxon>Brachypodieae</taxon>
        <taxon>Brachypodium</taxon>
    </lineage>
</organism>
<dbReference type="Proteomes" id="UP000008810">
    <property type="component" value="Chromosome 1"/>
</dbReference>
<reference evidence="3" key="3">
    <citation type="submission" date="2018-08" db="UniProtKB">
        <authorList>
            <consortium name="EnsemblPlants"/>
        </authorList>
    </citation>
    <scope>IDENTIFICATION</scope>
    <source>
        <strain evidence="3">cv. Bd21</strain>
    </source>
</reference>
<sequence>MDSHGSNNQGAAAPPSSNAGPRRQGAAAVPPWTAGAAMESTRHAPAGRDGAAMERVELVLEEGHGAVEHSGDAVNADGVALFGPASLTLSWFSGSVHGGDIRGESMNGRAGPGGPVLFFFQKTISLSVVFGARQ</sequence>
<dbReference type="InParanoid" id="A0A0Q3K2X8"/>
<reference evidence="2" key="2">
    <citation type="submission" date="2017-06" db="EMBL/GenBank/DDBJ databases">
        <title>WGS assembly of Brachypodium distachyon.</title>
        <authorList>
            <consortium name="The International Brachypodium Initiative"/>
            <person name="Lucas S."/>
            <person name="Harmon-Smith M."/>
            <person name="Lail K."/>
            <person name="Tice H."/>
            <person name="Grimwood J."/>
            <person name="Bruce D."/>
            <person name="Barry K."/>
            <person name="Shu S."/>
            <person name="Lindquist E."/>
            <person name="Wang M."/>
            <person name="Pitluck S."/>
            <person name="Vogel J.P."/>
            <person name="Garvin D.F."/>
            <person name="Mockler T.C."/>
            <person name="Schmutz J."/>
            <person name="Rokhsar D."/>
            <person name="Bevan M.W."/>
        </authorList>
    </citation>
    <scope>NUCLEOTIDE SEQUENCE</scope>
    <source>
        <strain evidence="2">Bd21</strain>
    </source>
</reference>
<protein>
    <submittedName>
        <fullName evidence="2 3">Uncharacterized protein</fullName>
    </submittedName>
</protein>
<feature type="compositionally biased region" description="Low complexity" evidence="1">
    <location>
        <begin position="1"/>
        <end position="37"/>
    </location>
</feature>